<dbReference type="InterPro" id="IPR018117">
    <property type="entry name" value="C5_DNA_meth_AS"/>
</dbReference>
<name>A0A3L8PRH6_9GAMM</name>
<dbReference type="GO" id="GO:0003886">
    <property type="term" value="F:DNA (cytosine-5-)-methyltransferase activity"/>
    <property type="evidence" value="ECO:0007669"/>
    <property type="project" value="UniProtKB-EC"/>
</dbReference>
<sequence length="440" mass="49858">MVTTIAPSTYIKKLRANLSLGKREFANLLGLGSDGERTVHGWETGEHKPSSKKWSAILNLEAEMKAYFEKAPLKQNPIEAADFTFIDLFAGIGGIRFPFQQLNGHCVFSSEWDKFAQKTYLNNYGEMPSGDISKINAKDIPDHDILLGGFPCQAFSQAGLKQGFNDTRGTMFFEVQKIISEKRPKAFLLENVKQLQGHDKGRTLKTIVDILKGEHEQEIPEDIPMSQEARSALTKKLNYWVGVKVLRAADFGIPQNRERIFLVGFDQDYFTGINFDEEFSWPTPIMSPTKVGDILEPQSELEKDLIKYQKDRFTISDKLWAGHQKRKLEHKIKGNGFGYSLFTPEDQYTNTISARYYKDGSEILIDQSHIGKNPRKLTPRECANLQGFPSSFIVDAVSQVQIYKQFGNSVCMTVIQALAEKMTQTIYSAENILKNRRKAG</sequence>
<keyword evidence="1 6" id="KW-0489">Methyltransferase</keyword>
<organism evidence="9 10">
    <name type="scientific">Parashewanella curva</name>
    <dbReference type="NCBI Taxonomy" id="2338552"/>
    <lineage>
        <taxon>Bacteria</taxon>
        <taxon>Pseudomonadati</taxon>
        <taxon>Pseudomonadota</taxon>
        <taxon>Gammaproteobacteria</taxon>
        <taxon>Alteromonadales</taxon>
        <taxon>Shewanellaceae</taxon>
        <taxon>Parashewanella</taxon>
    </lineage>
</organism>
<dbReference type="AlphaFoldDB" id="A0A3L8PRH6"/>
<dbReference type="OrthoDB" id="9813719at2"/>
<evidence type="ECO:0000256" key="2">
    <source>
        <dbReference type="ARBA" id="ARBA00022679"/>
    </source>
</evidence>
<gene>
    <name evidence="9" type="primary">dcm</name>
    <name evidence="9" type="ORF">D5018_19560</name>
</gene>
<comment type="catalytic activity">
    <reaction evidence="5 8">
        <text>a 2'-deoxycytidine in DNA + S-adenosyl-L-methionine = a 5-methyl-2'-deoxycytidine in DNA + S-adenosyl-L-homocysteine + H(+)</text>
        <dbReference type="Rhea" id="RHEA:13681"/>
        <dbReference type="Rhea" id="RHEA-COMP:11369"/>
        <dbReference type="Rhea" id="RHEA-COMP:11370"/>
        <dbReference type="ChEBI" id="CHEBI:15378"/>
        <dbReference type="ChEBI" id="CHEBI:57856"/>
        <dbReference type="ChEBI" id="CHEBI:59789"/>
        <dbReference type="ChEBI" id="CHEBI:85452"/>
        <dbReference type="ChEBI" id="CHEBI:85454"/>
        <dbReference type="EC" id="2.1.1.37"/>
    </reaction>
</comment>
<dbReference type="InterPro" id="IPR029063">
    <property type="entry name" value="SAM-dependent_MTases_sf"/>
</dbReference>
<keyword evidence="2 6" id="KW-0808">Transferase</keyword>
<dbReference type="EMBL" id="QZEI01000109">
    <property type="protein sequence ID" value="RLV58001.1"/>
    <property type="molecule type" value="Genomic_DNA"/>
</dbReference>
<evidence type="ECO:0000313" key="9">
    <source>
        <dbReference type="EMBL" id="RLV58001.1"/>
    </source>
</evidence>
<accession>A0A3L8PRH6</accession>
<dbReference type="PANTHER" id="PTHR46098">
    <property type="entry name" value="TRNA (CYTOSINE(38)-C(5))-METHYLTRANSFERASE"/>
    <property type="match status" value="1"/>
</dbReference>
<dbReference type="Proteomes" id="UP000281474">
    <property type="component" value="Unassembled WGS sequence"/>
</dbReference>
<dbReference type="PROSITE" id="PS51679">
    <property type="entry name" value="SAM_MT_C5"/>
    <property type="match status" value="1"/>
</dbReference>
<dbReference type="PROSITE" id="PS00094">
    <property type="entry name" value="C5_MTASE_1"/>
    <property type="match status" value="1"/>
</dbReference>
<dbReference type="SUPFAM" id="SSF53335">
    <property type="entry name" value="S-adenosyl-L-methionine-dependent methyltransferases"/>
    <property type="match status" value="1"/>
</dbReference>
<dbReference type="Gene3D" id="3.40.50.150">
    <property type="entry name" value="Vaccinia Virus protein VP39"/>
    <property type="match status" value="1"/>
</dbReference>
<dbReference type="InterPro" id="IPR050750">
    <property type="entry name" value="C5-MTase"/>
</dbReference>
<comment type="similarity">
    <text evidence="6 7">Belongs to the class I-like SAM-binding methyltransferase superfamily. C5-methyltransferase family.</text>
</comment>
<comment type="caution">
    <text evidence="9">The sequence shown here is derived from an EMBL/GenBank/DDBJ whole genome shotgun (WGS) entry which is preliminary data.</text>
</comment>
<feature type="active site" evidence="6">
    <location>
        <position position="152"/>
    </location>
</feature>
<dbReference type="GO" id="GO:0009307">
    <property type="term" value="P:DNA restriction-modification system"/>
    <property type="evidence" value="ECO:0007669"/>
    <property type="project" value="UniProtKB-KW"/>
</dbReference>
<evidence type="ECO:0000313" key="10">
    <source>
        <dbReference type="Proteomes" id="UP000281474"/>
    </source>
</evidence>
<reference evidence="9 10" key="1">
    <citation type="submission" date="2018-09" db="EMBL/GenBank/DDBJ databases">
        <title>Phylogeny of the Shewanellaceae, and recommendation for two new genera, Pseudoshewanella and Parashewanella.</title>
        <authorList>
            <person name="Wang G."/>
        </authorList>
    </citation>
    <scope>NUCLEOTIDE SEQUENCE [LARGE SCALE GENOMIC DNA]</scope>
    <source>
        <strain evidence="9 10">C51</strain>
    </source>
</reference>
<evidence type="ECO:0000256" key="4">
    <source>
        <dbReference type="ARBA" id="ARBA00022747"/>
    </source>
</evidence>
<dbReference type="InterPro" id="IPR001387">
    <property type="entry name" value="Cro/C1-type_HTH"/>
</dbReference>
<dbReference type="InterPro" id="IPR001525">
    <property type="entry name" value="C5_MeTfrase"/>
</dbReference>
<protein>
    <recommendedName>
        <fullName evidence="8">Cytosine-specific methyltransferase</fullName>
        <ecNumber evidence="8">2.1.1.37</ecNumber>
    </recommendedName>
</protein>
<dbReference type="PRINTS" id="PR00105">
    <property type="entry name" value="C5METTRFRASE"/>
</dbReference>
<proteinExistence type="inferred from homology"/>
<keyword evidence="3 6" id="KW-0949">S-adenosyl-L-methionine</keyword>
<keyword evidence="10" id="KW-1185">Reference proteome</keyword>
<evidence type="ECO:0000256" key="7">
    <source>
        <dbReference type="RuleBase" id="RU000416"/>
    </source>
</evidence>
<evidence type="ECO:0000256" key="5">
    <source>
        <dbReference type="ARBA" id="ARBA00047422"/>
    </source>
</evidence>
<dbReference type="PANTHER" id="PTHR46098:SF1">
    <property type="entry name" value="TRNA (CYTOSINE(38)-C(5))-METHYLTRANSFERASE"/>
    <property type="match status" value="1"/>
</dbReference>
<dbReference type="GO" id="GO:0032259">
    <property type="term" value="P:methylation"/>
    <property type="evidence" value="ECO:0007669"/>
    <property type="project" value="UniProtKB-KW"/>
</dbReference>
<dbReference type="CDD" id="cd00315">
    <property type="entry name" value="Cyt_C5_DNA_methylase"/>
    <property type="match status" value="1"/>
</dbReference>
<dbReference type="Pfam" id="PF00145">
    <property type="entry name" value="DNA_methylase"/>
    <property type="match status" value="2"/>
</dbReference>
<dbReference type="CDD" id="cd00093">
    <property type="entry name" value="HTH_XRE"/>
    <property type="match status" value="1"/>
</dbReference>
<dbReference type="Gene3D" id="3.90.120.30">
    <property type="match status" value="1"/>
</dbReference>
<dbReference type="NCBIfam" id="TIGR00675">
    <property type="entry name" value="dcm"/>
    <property type="match status" value="2"/>
</dbReference>
<dbReference type="InterPro" id="IPR010982">
    <property type="entry name" value="Lambda_DNA-bd_dom_sf"/>
</dbReference>
<evidence type="ECO:0000256" key="8">
    <source>
        <dbReference type="RuleBase" id="RU000417"/>
    </source>
</evidence>
<dbReference type="GO" id="GO:0003677">
    <property type="term" value="F:DNA binding"/>
    <property type="evidence" value="ECO:0007669"/>
    <property type="project" value="InterPro"/>
</dbReference>
<dbReference type="EC" id="2.1.1.37" evidence="8"/>
<evidence type="ECO:0000256" key="3">
    <source>
        <dbReference type="ARBA" id="ARBA00022691"/>
    </source>
</evidence>
<evidence type="ECO:0000256" key="6">
    <source>
        <dbReference type="PROSITE-ProRule" id="PRU01016"/>
    </source>
</evidence>
<dbReference type="Gene3D" id="1.10.260.40">
    <property type="entry name" value="lambda repressor-like DNA-binding domains"/>
    <property type="match status" value="1"/>
</dbReference>
<keyword evidence="4" id="KW-0680">Restriction system</keyword>
<evidence type="ECO:0000256" key="1">
    <source>
        <dbReference type="ARBA" id="ARBA00022603"/>
    </source>
</evidence>